<sequence>MVKVWGSSNKGTTACEECGSLYSVVEHRLPVRDKDSANCIVCGHELASWNSTTFPVFTLIEKGKKPQAPDRQEGQDA</sequence>
<evidence type="ECO:0000313" key="1">
    <source>
        <dbReference type="EMBL" id="ADP70501.1"/>
    </source>
</evidence>
<dbReference type="Proteomes" id="UP000001399">
    <property type="component" value="Chromosome"/>
</dbReference>
<organism evidence="1 2">
    <name type="scientific">Rhodomicrobium vannielii (strain ATCC 17100 / DSM 162 / LMG 4299 / NCIMB 10020 / ATH 3.1.1)</name>
    <dbReference type="NCBI Taxonomy" id="648757"/>
    <lineage>
        <taxon>Bacteria</taxon>
        <taxon>Pseudomonadati</taxon>
        <taxon>Pseudomonadota</taxon>
        <taxon>Alphaproteobacteria</taxon>
        <taxon>Hyphomicrobiales</taxon>
        <taxon>Hyphomicrobiaceae</taxon>
        <taxon>Rhodomicrobium</taxon>
    </lineage>
</organism>
<protein>
    <submittedName>
        <fullName evidence="1">Uncharacterized protein</fullName>
    </submittedName>
</protein>
<accession>E3I551</accession>
<proteinExistence type="predicted"/>
<dbReference type="HOGENOM" id="CLU_205651_0_0_5"/>
<dbReference type="EMBL" id="CP002292">
    <property type="protein sequence ID" value="ADP70501.1"/>
    <property type="molecule type" value="Genomic_DNA"/>
</dbReference>
<evidence type="ECO:0000313" key="2">
    <source>
        <dbReference type="Proteomes" id="UP000001399"/>
    </source>
</evidence>
<dbReference type="eggNOG" id="ENOG5033E27">
    <property type="taxonomic scope" value="Bacteria"/>
</dbReference>
<dbReference type="KEGG" id="rva:Rvan_1233"/>
<name>E3I551_RHOVT</name>
<dbReference type="AlphaFoldDB" id="E3I551"/>
<reference evidence="2" key="1">
    <citation type="journal article" date="2011" name="J. Bacteriol.">
        <title>Genome sequences of eight morphologically diverse alphaproteobacteria.</title>
        <authorList>
            <consortium name="US DOE Joint Genome Institute"/>
            <person name="Brown P.J."/>
            <person name="Kysela D.T."/>
            <person name="Buechlein A."/>
            <person name="Hemmerich C."/>
            <person name="Brun Y.V."/>
        </authorList>
    </citation>
    <scope>NUCLEOTIDE SEQUENCE [LARGE SCALE GENOMIC DNA]</scope>
    <source>
        <strain evidence="2">ATCC 17100 / ATH 3.1.1 / DSM 162 / LMG 4299</strain>
    </source>
</reference>
<gene>
    <name evidence="1" type="ordered locus">Rvan_1233</name>
</gene>
<keyword evidence="2" id="KW-1185">Reference proteome</keyword>